<proteinExistence type="predicted"/>
<keyword evidence="1" id="KW-0472">Membrane</keyword>
<dbReference type="NCBIfam" id="TIGR03745">
    <property type="entry name" value="conj_TIGR03745"/>
    <property type="match status" value="1"/>
</dbReference>
<protein>
    <submittedName>
        <fullName evidence="3">TIGR03745 family integrating conjugative element membrane protein</fullName>
    </submittedName>
</protein>
<keyword evidence="2" id="KW-0732">Signal</keyword>
<evidence type="ECO:0000313" key="3">
    <source>
        <dbReference type="EMBL" id="PNS09983.1"/>
    </source>
</evidence>
<evidence type="ECO:0000313" key="4">
    <source>
        <dbReference type="Proteomes" id="UP000236345"/>
    </source>
</evidence>
<organism evidence="3 4">
    <name type="scientific">Mixta theicola</name>
    <dbReference type="NCBI Taxonomy" id="1458355"/>
    <lineage>
        <taxon>Bacteria</taxon>
        <taxon>Pseudomonadati</taxon>
        <taxon>Pseudomonadota</taxon>
        <taxon>Gammaproteobacteria</taxon>
        <taxon>Enterobacterales</taxon>
        <taxon>Erwiniaceae</taxon>
        <taxon>Mixta</taxon>
    </lineage>
</organism>
<sequence length="133" mass="13591">MSKFVSAVTRVTAKAQTKAKSAWARILTAGLLSTLAAKPALADLPTVEGPTSSGTGTGLMGTLSGHVQDGLVLGGLVLCGFAFFKVAEAGLVTFGEVRNDRASWTKFGSIVVVGVVMLVAVIWLLGKSAEVIA</sequence>
<keyword evidence="4" id="KW-1185">Reference proteome</keyword>
<accession>A0A2K1Q4N4</accession>
<evidence type="ECO:0000256" key="1">
    <source>
        <dbReference type="SAM" id="Phobius"/>
    </source>
</evidence>
<dbReference type="OrthoDB" id="5784566at2"/>
<keyword evidence="1" id="KW-1133">Transmembrane helix</keyword>
<dbReference type="RefSeq" id="WP_103061412.1">
    <property type="nucleotide sequence ID" value="NZ_BSOF01000006.1"/>
</dbReference>
<dbReference type="EMBL" id="NWUO01000026">
    <property type="protein sequence ID" value="PNS09983.1"/>
    <property type="molecule type" value="Genomic_DNA"/>
</dbReference>
<gene>
    <name evidence="3" type="ORF">COO59_19950</name>
</gene>
<dbReference type="InterPro" id="IPR021356">
    <property type="entry name" value="Integr_conj_element_PFL4702"/>
</dbReference>
<name>A0A2K1Q4N4_9GAMM</name>
<feature type="chain" id="PRO_5014385849" evidence="2">
    <location>
        <begin position="43"/>
        <end position="133"/>
    </location>
</feature>
<reference evidence="4" key="1">
    <citation type="submission" date="2017-09" db="EMBL/GenBank/DDBJ databases">
        <authorList>
            <person name="Palmer M."/>
            <person name="Steenkamp E.T."/>
            <person name="Coetzee M.P."/>
            <person name="Avontuur J.R."/>
            <person name="Van Zyl E."/>
            <person name="Chan W.-Y."/>
            <person name="Blom J."/>
            <person name="Venter S.N."/>
        </authorList>
    </citation>
    <scope>NUCLEOTIDE SEQUENCE [LARGE SCALE GENOMIC DNA]</scope>
    <source>
        <strain evidence="4">QC88-366</strain>
    </source>
</reference>
<feature type="signal peptide" evidence="2">
    <location>
        <begin position="1"/>
        <end position="42"/>
    </location>
</feature>
<feature type="transmembrane region" description="Helical" evidence="1">
    <location>
        <begin position="66"/>
        <end position="86"/>
    </location>
</feature>
<evidence type="ECO:0000256" key="2">
    <source>
        <dbReference type="SAM" id="SignalP"/>
    </source>
</evidence>
<keyword evidence="1" id="KW-0812">Transmembrane</keyword>
<comment type="caution">
    <text evidence="3">The sequence shown here is derived from an EMBL/GenBank/DDBJ whole genome shotgun (WGS) entry which is preliminary data.</text>
</comment>
<dbReference type="AlphaFoldDB" id="A0A2K1Q4N4"/>
<feature type="transmembrane region" description="Helical" evidence="1">
    <location>
        <begin position="107"/>
        <end position="126"/>
    </location>
</feature>
<dbReference type="Pfam" id="PF11190">
    <property type="entry name" value="DUF2976"/>
    <property type="match status" value="1"/>
</dbReference>
<dbReference type="Proteomes" id="UP000236345">
    <property type="component" value="Unassembled WGS sequence"/>
</dbReference>